<keyword evidence="4" id="KW-0539">Nucleus</keyword>
<sequence length="463" mass="52008">MSRATAQPLAGEVKAPSYNVPLKHVLLTPNIEDAATAAPVAVSLRPNDPLAKRISSTPLSSQNVLVKITVPKRTGRKRKRGSDEPFEASSLPVSIHSGRTVADLLQTMRDNPENHVVEPIGMIHETHRFETIPDFQTRASEVPILREIRDHAMKPKYDSFKDFRIDYRFGIDQNVAYPDPPSFIPTAETFDWQYDQKPDDSATRGKQYRGRPKLLPPPLQSVALSSDTLVVPQAPPPDSAEQSSSRILKAIDAVRELLETRPIVTMRALDAIIETTTMKAISWAVRYLGYYVTSGPWQGAVVKYGIDPRSNPRYRIYQTLNFTLGHNREINSALGKQGHANVVNSHIFDGKTLFGVGRNWQLCDLTDPMIQTLINSPEAIRPDCDMEQHGWLYNGIIAKVRVIMREKLVRIINGASLPQADYFSVLWQLPNQIDVPANWATEGLRGFTTRRRWRCAAAGWQCD</sequence>
<dbReference type="Pfam" id="PF09734">
    <property type="entry name" value="Tau95"/>
    <property type="match status" value="1"/>
</dbReference>
<protein>
    <submittedName>
        <fullName evidence="8">RNA polymerase III transcription factor IIIC subunit-domain-containing protein</fullName>
    </submittedName>
</protein>
<evidence type="ECO:0000256" key="3">
    <source>
        <dbReference type="ARBA" id="ARBA00023163"/>
    </source>
</evidence>
<evidence type="ECO:0000313" key="8">
    <source>
        <dbReference type="EMBL" id="KAF2483380.1"/>
    </source>
</evidence>
<dbReference type="PANTHER" id="PTHR13230">
    <property type="entry name" value="GENERAL TRANSCRIPTION FACTOR IIIC, POLYPEPTIDE 5"/>
    <property type="match status" value="1"/>
</dbReference>
<dbReference type="InterPro" id="IPR040454">
    <property type="entry name" value="TF_IIIC_Tfc1/Sfc1"/>
</dbReference>
<dbReference type="GO" id="GO:0000127">
    <property type="term" value="C:transcription factor TFIIIC complex"/>
    <property type="evidence" value="ECO:0007669"/>
    <property type="project" value="InterPro"/>
</dbReference>
<dbReference type="Pfam" id="PF17682">
    <property type="entry name" value="Tau95_N"/>
    <property type="match status" value="1"/>
</dbReference>
<accession>A0A6A6PTF4</accession>
<evidence type="ECO:0000256" key="4">
    <source>
        <dbReference type="ARBA" id="ARBA00023242"/>
    </source>
</evidence>
<dbReference type="InterPro" id="IPR041499">
    <property type="entry name" value="Tfc1/Sfc1_N"/>
</dbReference>
<keyword evidence="3" id="KW-0804">Transcription</keyword>
<feature type="compositionally biased region" description="Basic and acidic residues" evidence="5">
    <location>
        <begin position="194"/>
        <end position="203"/>
    </location>
</feature>
<dbReference type="InterPro" id="IPR019136">
    <property type="entry name" value="TF_IIIC_su-5_HTH"/>
</dbReference>
<evidence type="ECO:0000256" key="5">
    <source>
        <dbReference type="SAM" id="MobiDB-lite"/>
    </source>
</evidence>
<dbReference type="Gene3D" id="3.30.200.160">
    <property type="entry name" value="TFIIIC, subcomplex tauA, subunit Sfc1, barrel domain"/>
    <property type="match status" value="1"/>
</dbReference>
<feature type="region of interest" description="Disordered" evidence="5">
    <location>
        <begin position="71"/>
        <end position="91"/>
    </location>
</feature>
<feature type="domain" description="Transcription factor IIIC subunit 5 HTH" evidence="6">
    <location>
        <begin position="179"/>
        <end position="322"/>
    </location>
</feature>
<gene>
    <name evidence="8" type="ORF">BDY17DRAFT_146362</name>
</gene>
<evidence type="ECO:0000256" key="2">
    <source>
        <dbReference type="ARBA" id="ARBA00023125"/>
    </source>
</evidence>
<evidence type="ECO:0000313" key="9">
    <source>
        <dbReference type="Proteomes" id="UP000799767"/>
    </source>
</evidence>
<comment type="subcellular location">
    <subcellularLocation>
        <location evidence="1">Nucleus</location>
    </subcellularLocation>
</comment>
<dbReference type="GO" id="GO:0001002">
    <property type="term" value="F:RNA polymerase III type 1 promoter sequence-specific DNA binding"/>
    <property type="evidence" value="ECO:0007669"/>
    <property type="project" value="TreeGrafter"/>
</dbReference>
<evidence type="ECO:0000256" key="1">
    <source>
        <dbReference type="ARBA" id="ARBA00004123"/>
    </source>
</evidence>
<dbReference type="GO" id="GO:0001003">
    <property type="term" value="F:RNA polymerase III type 2 promoter sequence-specific DNA binding"/>
    <property type="evidence" value="ECO:0007669"/>
    <property type="project" value="TreeGrafter"/>
</dbReference>
<feature type="region of interest" description="Disordered" evidence="5">
    <location>
        <begin position="194"/>
        <end position="218"/>
    </location>
</feature>
<organism evidence="8 9">
    <name type="scientific">Neohortaea acidophila</name>
    <dbReference type="NCBI Taxonomy" id="245834"/>
    <lineage>
        <taxon>Eukaryota</taxon>
        <taxon>Fungi</taxon>
        <taxon>Dikarya</taxon>
        <taxon>Ascomycota</taxon>
        <taxon>Pezizomycotina</taxon>
        <taxon>Dothideomycetes</taxon>
        <taxon>Dothideomycetidae</taxon>
        <taxon>Mycosphaerellales</taxon>
        <taxon>Teratosphaeriaceae</taxon>
        <taxon>Neohortaea</taxon>
    </lineage>
</organism>
<dbReference type="InterPro" id="IPR042536">
    <property type="entry name" value="TFIIIC_tauA_Sfc1"/>
</dbReference>
<dbReference type="AlphaFoldDB" id="A0A6A6PTF4"/>
<keyword evidence="9" id="KW-1185">Reference proteome</keyword>
<reference evidence="8" key="1">
    <citation type="journal article" date="2020" name="Stud. Mycol.">
        <title>101 Dothideomycetes genomes: a test case for predicting lifestyles and emergence of pathogens.</title>
        <authorList>
            <person name="Haridas S."/>
            <person name="Albert R."/>
            <person name="Binder M."/>
            <person name="Bloem J."/>
            <person name="Labutti K."/>
            <person name="Salamov A."/>
            <person name="Andreopoulos B."/>
            <person name="Baker S."/>
            <person name="Barry K."/>
            <person name="Bills G."/>
            <person name="Bluhm B."/>
            <person name="Cannon C."/>
            <person name="Castanera R."/>
            <person name="Culley D."/>
            <person name="Daum C."/>
            <person name="Ezra D."/>
            <person name="Gonzalez J."/>
            <person name="Henrissat B."/>
            <person name="Kuo A."/>
            <person name="Liang C."/>
            <person name="Lipzen A."/>
            <person name="Lutzoni F."/>
            <person name="Magnuson J."/>
            <person name="Mondo S."/>
            <person name="Nolan M."/>
            <person name="Ohm R."/>
            <person name="Pangilinan J."/>
            <person name="Park H.-J."/>
            <person name="Ramirez L."/>
            <person name="Alfaro M."/>
            <person name="Sun H."/>
            <person name="Tritt A."/>
            <person name="Yoshinaga Y."/>
            <person name="Zwiers L.-H."/>
            <person name="Turgeon B."/>
            <person name="Goodwin S."/>
            <person name="Spatafora J."/>
            <person name="Crous P."/>
            <person name="Grigoriev I."/>
        </authorList>
    </citation>
    <scope>NUCLEOTIDE SEQUENCE</scope>
    <source>
        <strain evidence="8">CBS 113389</strain>
    </source>
</reference>
<dbReference type="PANTHER" id="PTHR13230:SF5">
    <property type="entry name" value="GENERAL TRANSCRIPTION FACTOR 3C POLYPEPTIDE 5"/>
    <property type="match status" value="1"/>
</dbReference>
<dbReference type="GO" id="GO:0005634">
    <property type="term" value="C:nucleus"/>
    <property type="evidence" value="ECO:0007669"/>
    <property type="project" value="UniProtKB-SubCell"/>
</dbReference>
<proteinExistence type="predicted"/>
<dbReference type="EMBL" id="MU001635">
    <property type="protein sequence ID" value="KAF2483380.1"/>
    <property type="molecule type" value="Genomic_DNA"/>
</dbReference>
<evidence type="ECO:0000259" key="7">
    <source>
        <dbReference type="Pfam" id="PF17682"/>
    </source>
</evidence>
<evidence type="ECO:0000259" key="6">
    <source>
        <dbReference type="Pfam" id="PF09734"/>
    </source>
</evidence>
<dbReference type="OrthoDB" id="5598268at2759"/>
<feature type="domain" description="Transcription factor IIIC subunit Tfc1/Sfc1 triple barrel" evidence="7">
    <location>
        <begin position="39"/>
        <end position="137"/>
    </location>
</feature>
<dbReference type="Proteomes" id="UP000799767">
    <property type="component" value="Unassembled WGS sequence"/>
</dbReference>
<dbReference type="RefSeq" id="XP_033589950.1">
    <property type="nucleotide sequence ID" value="XM_033729574.1"/>
</dbReference>
<dbReference type="GeneID" id="54470576"/>
<keyword evidence="2" id="KW-0238">DNA-binding</keyword>
<dbReference type="GO" id="GO:0006384">
    <property type="term" value="P:transcription initiation at RNA polymerase III promoter"/>
    <property type="evidence" value="ECO:0007669"/>
    <property type="project" value="InterPro"/>
</dbReference>
<name>A0A6A6PTF4_9PEZI</name>